<feature type="transmembrane region" description="Helical" evidence="6">
    <location>
        <begin position="101"/>
        <end position="123"/>
    </location>
</feature>
<dbReference type="EMBL" id="NHMP01000002">
    <property type="protein sequence ID" value="OXE50321.1"/>
    <property type="molecule type" value="Genomic_DNA"/>
</dbReference>
<proteinExistence type="inferred from homology"/>
<feature type="transmembrane region" description="Helical" evidence="6">
    <location>
        <begin position="39"/>
        <end position="62"/>
    </location>
</feature>
<dbReference type="PANTHER" id="PTHR30028:SF0">
    <property type="entry name" value="PROTEIN ALUMINUM SENSITIVE 3"/>
    <property type="match status" value="1"/>
</dbReference>
<dbReference type="InterPro" id="IPR005226">
    <property type="entry name" value="UPF0014_fam"/>
</dbReference>
<accession>A0A227KQ14</accession>
<evidence type="ECO:0000256" key="1">
    <source>
        <dbReference type="ARBA" id="ARBA00004141"/>
    </source>
</evidence>
<feature type="transmembrane region" description="Helical" evidence="6">
    <location>
        <begin position="135"/>
        <end position="155"/>
    </location>
</feature>
<reference evidence="8" key="1">
    <citation type="submission" date="2017-05" db="EMBL/GenBank/DDBJ databases">
        <title>Improved OligoMM genomes.</title>
        <authorList>
            <person name="Garzetti D."/>
        </authorList>
    </citation>
    <scope>NUCLEOTIDE SEQUENCE [LARGE SCALE GENOMIC DNA]</scope>
    <source>
        <strain evidence="8">YL45</strain>
    </source>
</reference>
<keyword evidence="3 6" id="KW-0812">Transmembrane</keyword>
<dbReference type="AlphaFoldDB" id="A0A227KQ14"/>
<dbReference type="GeneID" id="78363604"/>
<evidence type="ECO:0000256" key="2">
    <source>
        <dbReference type="ARBA" id="ARBA00005268"/>
    </source>
</evidence>
<protein>
    <submittedName>
        <fullName evidence="7">Iron export ABC transporter permease subunit FetB</fullName>
    </submittedName>
</protein>
<evidence type="ECO:0000313" key="7">
    <source>
        <dbReference type="EMBL" id="OXE50321.1"/>
    </source>
</evidence>
<comment type="caution">
    <text evidence="7">The sequence shown here is derived from an EMBL/GenBank/DDBJ whole genome shotgun (WGS) entry which is preliminary data.</text>
</comment>
<dbReference type="Pfam" id="PF03649">
    <property type="entry name" value="UPF0014"/>
    <property type="match status" value="1"/>
</dbReference>
<organism evidence="7 8">
    <name type="scientific">Turicimonas muris</name>
    <dbReference type="NCBI Taxonomy" id="1796652"/>
    <lineage>
        <taxon>Bacteria</taxon>
        <taxon>Pseudomonadati</taxon>
        <taxon>Pseudomonadota</taxon>
        <taxon>Betaproteobacteria</taxon>
        <taxon>Burkholderiales</taxon>
        <taxon>Sutterellaceae</taxon>
        <taxon>Turicimonas</taxon>
    </lineage>
</organism>
<feature type="transmembrane region" description="Helical" evidence="6">
    <location>
        <begin position="189"/>
        <end position="210"/>
    </location>
</feature>
<keyword evidence="8" id="KW-1185">Reference proteome</keyword>
<dbReference type="GO" id="GO:0005886">
    <property type="term" value="C:plasma membrane"/>
    <property type="evidence" value="ECO:0007669"/>
    <property type="project" value="TreeGrafter"/>
</dbReference>
<sequence length="272" mass="29517">MSTTLGSIEISYAQMAIGMVPLGIVILLSAVYKLGLIKSLVIAVVRACIQLGIMGYLLVWVFAQDNPWVISLLLIIMVAFASQASERALKGISSKKIKFKIIKILFVSIALGALSVLCYLQFVVVRPEPLWEGKYIIPLGGMLIAQSMVAGSLAVERLRSEFEARADEIETLLALGATSAEASRESVKVAMTAALMPIINSMMVLGIVALPGMMSGQILAGVSPLLAVRYQLLIFFCIAASAALVSWLSIRMVRSLFFTRDDQFIRLESLQN</sequence>
<keyword evidence="5 6" id="KW-0472">Membrane</keyword>
<dbReference type="Proteomes" id="UP000214610">
    <property type="component" value="Unassembled WGS sequence"/>
</dbReference>
<comment type="similarity">
    <text evidence="2">Belongs to the UPF0014 family.</text>
</comment>
<feature type="transmembrane region" description="Helical" evidence="6">
    <location>
        <begin position="230"/>
        <end position="250"/>
    </location>
</feature>
<evidence type="ECO:0000256" key="6">
    <source>
        <dbReference type="SAM" id="Phobius"/>
    </source>
</evidence>
<name>A0A227KQ14_9BURK</name>
<dbReference type="PANTHER" id="PTHR30028">
    <property type="entry name" value="UPF0014 INNER MEMBRANE PROTEIN YBBM-RELATED"/>
    <property type="match status" value="1"/>
</dbReference>
<evidence type="ECO:0000313" key="8">
    <source>
        <dbReference type="Proteomes" id="UP000214610"/>
    </source>
</evidence>
<evidence type="ECO:0000256" key="5">
    <source>
        <dbReference type="ARBA" id="ARBA00023136"/>
    </source>
</evidence>
<comment type="subcellular location">
    <subcellularLocation>
        <location evidence="1">Membrane</location>
        <topology evidence="1">Multi-pass membrane protein</topology>
    </subcellularLocation>
</comment>
<gene>
    <name evidence="7" type="ORF">ADH67_04875</name>
</gene>
<evidence type="ECO:0000256" key="4">
    <source>
        <dbReference type="ARBA" id="ARBA00022989"/>
    </source>
</evidence>
<feature type="transmembrane region" description="Helical" evidence="6">
    <location>
        <begin position="12"/>
        <end position="32"/>
    </location>
</feature>
<dbReference type="RefSeq" id="WP_066591819.1">
    <property type="nucleotide sequence ID" value="NZ_CAJTBZ010000059.1"/>
</dbReference>
<evidence type="ECO:0000256" key="3">
    <source>
        <dbReference type="ARBA" id="ARBA00022692"/>
    </source>
</evidence>
<feature type="transmembrane region" description="Helical" evidence="6">
    <location>
        <begin position="68"/>
        <end position="89"/>
    </location>
</feature>
<keyword evidence="4 6" id="KW-1133">Transmembrane helix</keyword>